<evidence type="ECO:0000313" key="3">
    <source>
        <dbReference type="Proteomes" id="UP000184000"/>
    </source>
</evidence>
<reference evidence="2 3" key="1">
    <citation type="submission" date="2016-11" db="EMBL/GenBank/DDBJ databases">
        <authorList>
            <person name="Jaros S."/>
            <person name="Januszkiewicz K."/>
            <person name="Wedrychowicz H."/>
        </authorList>
    </citation>
    <scope>NUCLEOTIDE SEQUENCE [LARGE SCALE GENOMIC DNA]</scope>
    <source>
        <strain evidence="2 3">DSM 18231</strain>
    </source>
</reference>
<evidence type="ECO:0008006" key="4">
    <source>
        <dbReference type="Google" id="ProtNLM"/>
    </source>
</evidence>
<organism evidence="2 3">
    <name type="scientific">Stutzerimonas xanthomarina DSM 18231</name>
    <dbReference type="NCBI Taxonomy" id="1403346"/>
    <lineage>
        <taxon>Bacteria</taxon>
        <taxon>Pseudomonadati</taxon>
        <taxon>Pseudomonadota</taxon>
        <taxon>Gammaproteobacteria</taxon>
        <taxon>Pseudomonadales</taxon>
        <taxon>Pseudomonadaceae</taxon>
        <taxon>Stutzerimonas</taxon>
    </lineage>
</organism>
<name>A0A1M5T144_9GAMM</name>
<dbReference type="PROSITE" id="PS51257">
    <property type="entry name" value="PROKAR_LIPOPROTEIN"/>
    <property type="match status" value="1"/>
</dbReference>
<proteinExistence type="predicted"/>
<protein>
    <recommendedName>
        <fullName evidence="4">DUF2931 family protein</fullName>
    </recommendedName>
</protein>
<dbReference type="Pfam" id="PF11153">
    <property type="entry name" value="DUF2931"/>
    <property type="match status" value="1"/>
</dbReference>
<accession>A0A1M5T144</accession>
<evidence type="ECO:0000256" key="1">
    <source>
        <dbReference type="SAM" id="SignalP"/>
    </source>
</evidence>
<dbReference type="AlphaFoldDB" id="A0A1M5T144"/>
<feature type="signal peptide" evidence="1">
    <location>
        <begin position="1"/>
        <end position="24"/>
    </location>
</feature>
<dbReference type="InterPro" id="IPR021326">
    <property type="entry name" value="DUF2931"/>
</dbReference>
<evidence type="ECO:0000313" key="2">
    <source>
        <dbReference type="EMBL" id="SHH44435.1"/>
    </source>
</evidence>
<gene>
    <name evidence="2" type="ORF">SAMN02744645_3709</name>
</gene>
<dbReference type="EMBL" id="FQXA01000007">
    <property type="protein sequence ID" value="SHH44435.1"/>
    <property type="molecule type" value="Genomic_DNA"/>
</dbReference>
<keyword evidence="1" id="KW-0732">Signal</keyword>
<feature type="chain" id="PRO_5009913823" description="DUF2931 family protein" evidence="1">
    <location>
        <begin position="25"/>
        <end position="219"/>
    </location>
</feature>
<sequence>MKLLAALASTLFLFGCQIAGPLTAERDPKTPWWSLEFAAPIYMTGWVEASVVEDVQGKLFNHGSAGVIGSGDYGNEREVAKGWPKGLAGSGIRTVVGADLPKRIYVRWQSVVEPQTYHAWIDIPEQARTIMYESTHRQCTEALQRKVSQIASLHLGLAPGGIIQVWVRDQCHEPIKVARRKAEIEPLGPHLGKSGGNYYPQPEASKRYIDRFGIPYGSW</sequence>
<dbReference type="Proteomes" id="UP000184000">
    <property type="component" value="Unassembled WGS sequence"/>
</dbReference>